<comment type="caution">
    <text evidence="1">The sequence shown here is derived from an EMBL/GenBank/DDBJ whole genome shotgun (WGS) entry which is preliminary data.</text>
</comment>
<evidence type="ECO:0000313" key="2">
    <source>
        <dbReference type="Proteomes" id="UP001401887"/>
    </source>
</evidence>
<gene>
    <name evidence="1" type="ORF">Dcar01_01004</name>
</gene>
<accession>A0ABP9W675</accession>
<evidence type="ECO:0000313" key="1">
    <source>
        <dbReference type="EMBL" id="GAA5512290.1"/>
    </source>
</evidence>
<organism evidence="1 2">
    <name type="scientific">Deinococcus carri</name>
    <dbReference type="NCBI Taxonomy" id="1211323"/>
    <lineage>
        <taxon>Bacteria</taxon>
        <taxon>Thermotogati</taxon>
        <taxon>Deinococcota</taxon>
        <taxon>Deinococci</taxon>
        <taxon>Deinococcales</taxon>
        <taxon>Deinococcaceae</taxon>
        <taxon>Deinococcus</taxon>
    </lineage>
</organism>
<proteinExistence type="predicted"/>
<sequence length="164" mass="17771">MLHGSLIGRVTSAPRVPPSPGGLVFSVSVGNSILDVLVTRELANKARRQITPQCDVFVQIGHMHPGFLVAIAFDLVTPGSLPLNMFNLAGRVSSWPEERQGELRVRLCVNAADAPATIALTAPQHLHWLGSLQIGHSVQVIGELLRIDESLVMTATRVERLFRA</sequence>
<dbReference type="Proteomes" id="UP001401887">
    <property type="component" value="Unassembled WGS sequence"/>
</dbReference>
<dbReference type="RefSeq" id="WP_345461899.1">
    <property type="nucleotide sequence ID" value="NZ_BAABRP010000002.1"/>
</dbReference>
<name>A0ABP9W675_9DEIO</name>
<keyword evidence="2" id="KW-1185">Reference proteome</keyword>
<reference evidence="1 2" key="1">
    <citation type="submission" date="2024-02" db="EMBL/GenBank/DDBJ databases">
        <title>Deinococcus carri NBRC 110142.</title>
        <authorList>
            <person name="Ichikawa N."/>
            <person name="Katano-Makiyama Y."/>
            <person name="Hidaka K."/>
        </authorList>
    </citation>
    <scope>NUCLEOTIDE SEQUENCE [LARGE SCALE GENOMIC DNA]</scope>
    <source>
        <strain evidence="1 2">NBRC 110142</strain>
    </source>
</reference>
<protein>
    <submittedName>
        <fullName evidence="1">Uncharacterized protein</fullName>
    </submittedName>
</protein>
<dbReference type="EMBL" id="BAABRP010000002">
    <property type="protein sequence ID" value="GAA5512290.1"/>
    <property type="molecule type" value="Genomic_DNA"/>
</dbReference>